<dbReference type="CDD" id="cd03419">
    <property type="entry name" value="GRX_GRXh_1_2_like"/>
    <property type="match status" value="1"/>
</dbReference>
<sequence>MPSSRRLRLLFVGVLAIVVMTLLYTSKLREAEELDDRTFNDFWKKTRAGLDKAHAETPDQAVVGSNTGKSGSASGKGNDDDEQLAKDMQARLKAAEQRAKDSANAKVLKPEKPEQVIGIGSSAGGQGKLAGDAGESQETEQEHQVELTINEVLKKSPVIIFSKTYCPYSKKAKDLLLHTYDVTPEPFVVELDVHPLGQQIQDKLGKMTGRTTVPNIMINGVSIGGADDIIAMDRKHELVDKIQSLGSVGGKKVDINDRRVNT</sequence>
<feature type="domain" description="Glutaredoxin" evidence="3">
    <location>
        <begin position="158"/>
        <end position="223"/>
    </location>
</feature>
<protein>
    <submittedName>
        <fullName evidence="4">Glutaredoxin domain-containing protein</fullName>
    </submittedName>
</protein>
<feature type="compositionally biased region" description="Polar residues" evidence="2">
    <location>
        <begin position="63"/>
        <end position="75"/>
    </location>
</feature>
<dbReference type="Proteomes" id="UP000241462">
    <property type="component" value="Unassembled WGS sequence"/>
</dbReference>
<dbReference type="PROSITE" id="PS51354">
    <property type="entry name" value="GLUTAREDOXIN_2"/>
    <property type="match status" value="1"/>
</dbReference>
<dbReference type="PRINTS" id="PR00160">
    <property type="entry name" value="GLUTAREDOXIN"/>
</dbReference>
<dbReference type="InterPro" id="IPR036249">
    <property type="entry name" value="Thioredoxin-like_sf"/>
</dbReference>
<evidence type="ECO:0000313" key="4">
    <source>
        <dbReference type="EMBL" id="PSS03672.1"/>
    </source>
</evidence>
<dbReference type="Pfam" id="PF00462">
    <property type="entry name" value="Glutaredoxin"/>
    <property type="match status" value="1"/>
</dbReference>
<dbReference type="OrthoDB" id="423313at2759"/>
<dbReference type="InterPro" id="IPR011899">
    <property type="entry name" value="Glutaredoxin_euk/vir"/>
</dbReference>
<dbReference type="Gene3D" id="3.40.30.10">
    <property type="entry name" value="Glutaredoxin"/>
    <property type="match status" value="1"/>
</dbReference>
<feature type="region of interest" description="Disordered" evidence="2">
    <location>
        <begin position="99"/>
        <end position="142"/>
    </location>
</feature>
<gene>
    <name evidence="4" type="ORF">BD289DRAFT_478495</name>
</gene>
<dbReference type="EMBL" id="KZ678374">
    <property type="protein sequence ID" value="PSS03672.1"/>
    <property type="molecule type" value="Genomic_DNA"/>
</dbReference>
<dbReference type="InParanoid" id="A0A2T3AMN0"/>
<dbReference type="InterPro" id="IPR014025">
    <property type="entry name" value="Glutaredoxin_subgr"/>
</dbReference>
<comment type="similarity">
    <text evidence="1">Belongs to the glutaredoxin family. Monothiol subfamily.</text>
</comment>
<keyword evidence="5" id="KW-1185">Reference proteome</keyword>
<dbReference type="FunCoup" id="A0A2T3AMN0">
    <property type="interactions" value="22"/>
</dbReference>
<proteinExistence type="inferred from homology"/>
<name>A0A2T3AMN0_9PEZI</name>
<dbReference type="SUPFAM" id="SSF52833">
    <property type="entry name" value="Thioredoxin-like"/>
    <property type="match status" value="1"/>
</dbReference>
<dbReference type="InterPro" id="IPR002109">
    <property type="entry name" value="Glutaredoxin"/>
</dbReference>
<evidence type="ECO:0000256" key="1">
    <source>
        <dbReference type="ARBA" id="ARBA00009630"/>
    </source>
</evidence>
<dbReference type="GO" id="GO:0034599">
    <property type="term" value="P:cellular response to oxidative stress"/>
    <property type="evidence" value="ECO:0007669"/>
    <property type="project" value="TreeGrafter"/>
</dbReference>
<dbReference type="GO" id="GO:0005801">
    <property type="term" value="C:cis-Golgi network"/>
    <property type="evidence" value="ECO:0007669"/>
    <property type="project" value="UniProtKB-ARBA"/>
</dbReference>
<dbReference type="FunFam" id="3.40.30.10:FF:000093">
    <property type="entry name" value="Glutaredoxin 2"/>
    <property type="match status" value="1"/>
</dbReference>
<dbReference type="NCBIfam" id="TIGR02180">
    <property type="entry name" value="GRX_euk"/>
    <property type="match status" value="1"/>
</dbReference>
<dbReference type="GO" id="GO:0004362">
    <property type="term" value="F:glutathione-disulfide reductase (NADPH) activity"/>
    <property type="evidence" value="ECO:0007669"/>
    <property type="project" value="UniProtKB-ARBA"/>
</dbReference>
<organism evidence="4 5">
    <name type="scientific">Coniella lustricola</name>
    <dbReference type="NCBI Taxonomy" id="2025994"/>
    <lineage>
        <taxon>Eukaryota</taxon>
        <taxon>Fungi</taxon>
        <taxon>Dikarya</taxon>
        <taxon>Ascomycota</taxon>
        <taxon>Pezizomycotina</taxon>
        <taxon>Sordariomycetes</taxon>
        <taxon>Sordariomycetidae</taxon>
        <taxon>Diaporthales</taxon>
        <taxon>Schizoparmaceae</taxon>
        <taxon>Coniella</taxon>
    </lineage>
</organism>
<dbReference type="PANTHER" id="PTHR45694">
    <property type="entry name" value="GLUTAREDOXIN 2"/>
    <property type="match status" value="1"/>
</dbReference>
<evidence type="ECO:0000256" key="2">
    <source>
        <dbReference type="SAM" id="MobiDB-lite"/>
    </source>
</evidence>
<feature type="compositionally biased region" description="Basic and acidic residues" evidence="2">
    <location>
        <begin position="99"/>
        <end position="114"/>
    </location>
</feature>
<dbReference type="AlphaFoldDB" id="A0A2T3AMN0"/>
<feature type="region of interest" description="Disordered" evidence="2">
    <location>
        <begin position="51"/>
        <end position="81"/>
    </location>
</feature>
<evidence type="ECO:0000259" key="3">
    <source>
        <dbReference type="Pfam" id="PF00462"/>
    </source>
</evidence>
<accession>A0A2T3AMN0</accession>
<dbReference type="GO" id="GO:0005796">
    <property type="term" value="C:Golgi lumen"/>
    <property type="evidence" value="ECO:0007669"/>
    <property type="project" value="TreeGrafter"/>
</dbReference>
<reference evidence="4 5" key="1">
    <citation type="journal article" date="2018" name="Mycol. Prog.">
        <title>Coniella lustricola, a new species from submerged detritus.</title>
        <authorList>
            <person name="Raudabaugh D.B."/>
            <person name="Iturriaga T."/>
            <person name="Carver A."/>
            <person name="Mondo S."/>
            <person name="Pangilinan J."/>
            <person name="Lipzen A."/>
            <person name="He G."/>
            <person name="Amirebrahimi M."/>
            <person name="Grigoriev I.V."/>
            <person name="Miller A.N."/>
        </authorList>
    </citation>
    <scope>NUCLEOTIDE SEQUENCE [LARGE SCALE GENOMIC DNA]</scope>
    <source>
        <strain evidence="4 5">B22-T-1</strain>
    </source>
</reference>
<evidence type="ECO:0000313" key="5">
    <source>
        <dbReference type="Proteomes" id="UP000241462"/>
    </source>
</evidence>
<dbReference type="STRING" id="2025994.A0A2T3AMN0"/>
<dbReference type="PANTHER" id="PTHR45694:SF5">
    <property type="entry name" value="GLUTAREDOXIN 2"/>
    <property type="match status" value="1"/>
</dbReference>
<dbReference type="GO" id="GO:0000324">
    <property type="term" value="C:fungal-type vacuole"/>
    <property type="evidence" value="ECO:0007669"/>
    <property type="project" value="TreeGrafter"/>
</dbReference>